<keyword evidence="2" id="KW-1185">Reference proteome</keyword>
<proteinExistence type="predicted"/>
<dbReference type="Proteomes" id="UP001497522">
    <property type="component" value="Chromosome 9"/>
</dbReference>
<dbReference type="EMBL" id="OZ023710">
    <property type="protein sequence ID" value="CAK9882710.1"/>
    <property type="molecule type" value="Genomic_DNA"/>
</dbReference>
<organism evidence="1 2">
    <name type="scientific">Sphagnum jensenii</name>
    <dbReference type="NCBI Taxonomy" id="128206"/>
    <lineage>
        <taxon>Eukaryota</taxon>
        <taxon>Viridiplantae</taxon>
        <taxon>Streptophyta</taxon>
        <taxon>Embryophyta</taxon>
        <taxon>Bryophyta</taxon>
        <taxon>Sphagnophytina</taxon>
        <taxon>Sphagnopsida</taxon>
        <taxon>Sphagnales</taxon>
        <taxon>Sphagnaceae</taxon>
        <taxon>Sphagnum</taxon>
    </lineage>
</organism>
<gene>
    <name evidence="1" type="ORF">CSSPJE1EN2_LOCUS23961</name>
</gene>
<sequence length="111" mass="12415">MKQMMKPNSTESGLLIRSDVAQRLMQPKNYPTALSQEMMIGNVDLWAKEAIEHMHLSGDDIEILQLKLEVEGVWLDDASDNLGTAGEESNANDDCLGFNFSSLEMPRTQDN</sequence>
<evidence type="ECO:0000313" key="2">
    <source>
        <dbReference type="Proteomes" id="UP001497522"/>
    </source>
</evidence>
<name>A0ABP1C1J6_9BRYO</name>
<protein>
    <submittedName>
        <fullName evidence="1">Uncharacterized protein</fullName>
    </submittedName>
</protein>
<accession>A0ABP1C1J6</accession>
<reference evidence="1" key="1">
    <citation type="submission" date="2024-03" db="EMBL/GenBank/DDBJ databases">
        <authorList>
            <consortium name="ELIXIR-Norway"/>
            <consortium name="Elixir Norway"/>
        </authorList>
    </citation>
    <scope>NUCLEOTIDE SEQUENCE</scope>
</reference>
<evidence type="ECO:0000313" key="1">
    <source>
        <dbReference type="EMBL" id="CAK9882710.1"/>
    </source>
</evidence>